<dbReference type="Pfam" id="PF20237">
    <property type="entry name" value="DUF6594"/>
    <property type="match status" value="1"/>
</dbReference>
<gene>
    <name evidence="3" type="ORF">B0T24DRAFT_197557</name>
</gene>
<feature type="transmembrane region" description="Helical" evidence="1">
    <location>
        <begin position="124"/>
        <end position="142"/>
    </location>
</feature>
<reference evidence="3" key="2">
    <citation type="submission" date="2023-06" db="EMBL/GenBank/DDBJ databases">
        <authorList>
            <consortium name="Lawrence Berkeley National Laboratory"/>
            <person name="Haridas S."/>
            <person name="Hensen N."/>
            <person name="Bonometti L."/>
            <person name="Westerberg I."/>
            <person name="Brannstrom I.O."/>
            <person name="Guillou S."/>
            <person name="Cros-Aarteil S."/>
            <person name="Calhoun S."/>
            <person name="Kuo A."/>
            <person name="Mondo S."/>
            <person name="Pangilinan J."/>
            <person name="Riley R."/>
            <person name="Labutti K."/>
            <person name="Andreopoulos B."/>
            <person name="Lipzen A."/>
            <person name="Chen C."/>
            <person name="Yanf M."/>
            <person name="Daum C."/>
            <person name="Ng V."/>
            <person name="Clum A."/>
            <person name="Steindorff A."/>
            <person name="Ohm R."/>
            <person name="Martin F."/>
            <person name="Silar P."/>
            <person name="Natvig D."/>
            <person name="Lalanne C."/>
            <person name="Gautier V."/>
            <person name="Ament-Velasquez S.L."/>
            <person name="Kruys A."/>
            <person name="Hutchinson M.I."/>
            <person name="Powell A.J."/>
            <person name="Barry K."/>
            <person name="Miller A.N."/>
            <person name="Grigoriev I.V."/>
            <person name="Debuchy R."/>
            <person name="Gladieux P."/>
            <person name="Thoren M.H."/>
            <person name="Johannesson H."/>
        </authorList>
    </citation>
    <scope>NUCLEOTIDE SEQUENCE</scope>
    <source>
        <strain evidence="3">CBS 958.72</strain>
    </source>
</reference>
<feature type="transmembrane region" description="Helical" evidence="1">
    <location>
        <begin position="149"/>
        <end position="170"/>
    </location>
</feature>
<comment type="caution">
    <text evidence="3">The sequence shown here is derived from an EMBL/GenBank/DDBJ whole genome shotgun (WGS) entry which is preliminary data.</text>
</comment>
<dbReference type="PANTHER" id="PTHR34502">
    <property type="entry name" value="DUF6594 DOMAIN-CONTAINING PROTEIN-RELATED"/>
    <property type="match status" value="1"/>
</dbReference>
<keyword evidence="4" id="KW-1185">Reference proteome</keyword>
<keyword evidence="1" id="KW-0472">Membrane</keyword>
<dbReference type="PANTHER" id="PTHR34502:SF5">
    <property type="entry name" value="DUF6594 DOMAIN-CONTAINING PROTEIN"/>
    <property type="match status" value="1"/>
</dbReference>
<reference evidence="3" key="1">
    <citation type="journal article" date="2023" name="Mol. Phylogenet. Evol.">
        <title>Genome-scale phylogeny and comparative genomics of the fungal order Sordariales.</title>
        <authorList>
            <person name="Hensen N."/>
            <person name="Bonometti L."/>
            <person name="Westerberg I."/>
            <person name="Brannstrom I.O."/>
            <person name="Guillou S."/>
            <person name="Cros-Aarteil S."/>
            <person name="Calhoun S."/>
            <person name="Haridas S."/>
            <person name="Kuo A."/>
            <person name="Mondo S."/>
            <person name="Pangilinan J."/>
            <person name="Riley R."/>
            <person name="LaButti K."/>
            <person name="Andreopoulos B."/>
            <person name="Lipzen A."/>
            <person name="Chen C."/>
            <person name="Yan M."/>
            <person name="Daum C."/>
            <person name="Ng V."/>
            <person name="Clum A."/>
            <person name="Steindorff A."/>
            <person name="Ohm R.A."/>
            <person name="Martin F."/>
            <person name="Silar P."/>
            <person name="Natvig D.O."/>
            <person name="Lalanne C."/>
            <person name="Gautier V."/>
            <person name="Ament-Velasquez S.L."/>
            <person name="Kruys A."/>
            <person name="Hutchinson M.I."/>
            <person name="Powell A.J."/>
            <person name="Barry K."/>
            <person name="Miller A.N."/>
            <person name="Grigoriev I.V."/>
            <person name="Debuchy R."/>
            <person name="Gladieux P."/>
            <person name="Hiltunen Thoren M."/>
            <person name="Johannesson H."/>
        </authorList>
    </citation>
    <scope>NUCLEOTIDE SEQUENCE</scope>
    <source>
        <strain evidence="3">CBS 958.72</strain>
    </source>
</reference>
<evidence type="ECO:0000313" key="3">
    <source>
        <dbReference type="EMBL" id="KAK3380610.1"/>
    </source>
</evidence>
<keyword evidence="1" id="KW-1133">Transmembrane helix</keyword>
<feature type="transmembrane region" description="Helical" evidence="1">
    <location>
        <begin position="97"/>
        <end position="118"/>
    </location>
</feature>
<organism evidence="3 4">
    <name type="scientific">Lasiosphaeria ovina</name>
    <dbReference type="NCBI Taxonomy" id="92902"/>
    <lineage>
        <taxon>Eukaryota</taxon>
        <taxon>Fungi</taxon>
        <taxon>Dikarya</taxon>
        <taxon>Ascomycota</taxon>
        <taxon>Pezizomycotina</taxon>
        <taxon>Sordariomycetes</taxon>
        <taxon>Sordariomycetidae</taxon>
        <taxon>Sordariales</taxon>
        <taxon>Lasiosphaeriaceae</taxon>
        <taxon>Lasiosphaeria</taxon>
    </lineage>
</organism>
<dbReference type="AlphaFoldDB" id="A0AAE0NFP3"/>
<sequence>MKSQLKSLKSWLDDSEGGNSFLTNYETATWEDDDLHSYVCLEPPSAKGDPFTKWLLNSAVRAFDRVLGRYIGCGVVVDDQTGDRSYSSDGVNRASNIIAAAVASALPVLAIYVLNGISSVERRIGATAGFTVAFAVLMGYFSSATRAEMIAATATFAAIEVVFIGTAISAGSAGDQSTNVSINGTLCSNGTTVG</sequence>
<feature type="domain" description="DUF6594" evidence="2">
    <location>
        <begin position="2"/>
        <end position="161"/>
    </location>
</feature>
<evidence type="ECO:0000313" key="4">
    <source>
        <dbReference type="Proteomes" id="UP001287356"/>
    </source>
</evidence>
<keyword evidence="1" id="KW-0812">Transmembrane</keyword>
<dbReference type="InterPro" id="IPR046529">
    <property type="entry name" value="DUF6594"/>
</dbReference>
<dbReference type="Proteomes" id="UP001287356">
    <property type="component" value="Unassembled WGS sequence"/>
</dbReference>
<protein>
    <recommendedName>
        <fullName evidence="2">DUF6594 domain-containing protein</fullName>
    </recommendedName>
</protein>
<evidence type="ECO:0000259" key="2">
    <source>
        <dbReference type="Pfam" id="PF20237"/>
    </source>
</evidence>
<accession>A0AAE0NFP3</accession>
<proteinExistence type="predicted"/>
<evidence type="ECO:0000256" key="1">
    <source>
        <dbReference type="SAM" id="Phobius"/>
    </source>
</evidence>
<name>A0AAE0NFP3_9PEZI</name>
<dbReference type="EMBL" id="JAULSN010000002">
    <property type="protein sequence ID" value="KAK3380610.1"/>
    <property type="molecule type" value="Genomic_DNA"/>
</dbReference>